<reference evidence="1 2" key="1">
    <citation type="journal article" date="2013" name="Genome Announc.">
        <title>Draft genome sequences for three mercury-methylating, sulfate-reducing bacteria.</title>
        <authorList>
            <person name="Brown S.D."/>
            <person name="Hurt R.A.Jr."/>
            <person name="Gilmour C.C."/>
            <person name="Elias D.A."/>
        </authorList>
    </citation>
    <scope>NUCLEOTIDE SEQUENCE [LARGE SCALE GENOMIC DNA]</scope>
    <source>
        <strain evidence="1 2">DSM 16529</strain>
    </source>
</reference>
<name>S7T921_9BACT</name>
<sequence>MGRPVKRLDTALETTARAARLLYNVCMHDVRHLWITTALDQELEPSAIAYMAGTSVEMIHSNYYEPRAAARARAVEVIPTLAEEYHRDRPRKVVGTNGTRGRM</sequence>
<dbReference type="STRING" id="1121439.dsat_0547"/>
<proteinExistence type="predicted"/>
<dbReference type="PATRIC" id="fig|1121439.3.peg.1904"/>
<keyword evidence="2" id="KW-1185">Reference proteome</keyword>
<dbReference type="Gene3D" id="1.10.443.10">
    <property type="entry name" value="Intergrase catalytic core"/>
    <property type="match status" value="1"/>
</dbReference>
<dbReference type="Proteomes" id="UP000014975">
    <property type="component" value="Unassembled WGS sequence"/>
</dbReference>
<evidence type="ECO:0000313" key="2">
    <source>
        <dbReference type="Proteomes" id="UP000014975"/>
    </source>
</evidence>
<dbReference type="GO" id="GO:0003677">
    <property type="term" value="F:DNA binding"/>
    <property type="evidence" value="ECO:0007669"/>
    <property type="project" value="InterPro"/>
</dbReference>
<dbReference type="AlphaFoldDB" id="S7T921"/>
<gene>
    <name evidence="1" type="ORF">dsat_0547</name>
</gene>
<dbReference type="EMBL" id="ATHI01000026">
    <property type="protein sequence ID" value="EPR33106.1"/>
    <property type="molecule type" value="Genomic_DNA"/>
</dbReference>
<evidence type="ECO:0000313" key="1">
    <source>
        <dbReference type="EMBL" id="EPR33106.1"/>
    </source>
</evidence>
<evidence type="ECO:0008006" key="3">
    <source>
        <dbReference type="Google" id="ProtNLM"/>
    </source>
</evidence>
<comment type="caution">
    <text evidence="1">The sequence shown here is derived from an EMBL/GenBank/DDBJ whole genome shotgun (WGS) entry which is preliminary data.</text>
</comment>
<dbReference type="OrthoDB" id="5418320at2"/>
<dbReference type="GO" id="GO:0015074">
    <property type="term" value="P:DNA integration"/>
    <property type="evidence" value="ECO:0007669"/>
    <property type="project" value="InterPro"/>
</dbReference>
<dbReference type="GO" id="GO:0006310">
    <property type="term" value="P:DNA recombination"/>
    <property type="evidence" value="ECO:0007669"/>
    <property type="project" value="InterPro"/>
</dbReference>
<protein>
    <recommendedName>
        <fullName evidence="3">Integrase family protein</fullName>
    </recommendedName>
</protein>
<dbReference type="RefSeq" id="WP_020887241.1">
    <property type="nucleotide sequence ID" value="NZ_ATHI01000026.1"/>
</dbReference>
<organism evidence="1 2">
    <name type="scientific">Alkalidesulfovibrio alkalitolerans DSM 16529</name>
    <dbReference type="NCBI Taxonomy" id="1121439"/>
    <lineage>
        <taxon>Bacteria</taxon>
        <taxon>Pseudomonadati</taxon>
        <taxon>Thermodesulfobacteriota</taxon>
        <taxon>Desulfovibrionia</taxon>
        <taxon>Desulfovibrionales</taxon>
        <taxon>Desulfovibrionaceae</taxon>
        <taxon>Alkalidesulfovibrio</taxon>
    </lineage>
</organism>
<dbReference type="InterPro" id="IPR013762">
    <property type="entry name" value="Integrase-like_cat_sf"/>
</dbReference>
<accession>S7T921</accession>